<protein>
    <submittedName>
        <fullName evidence="2">Uncharacterized protein</fullName>
    </submittedName>
</protein>
<feature type="transmembrane region" description="Helical" evidence="1">
    <location>
        <begin position="20"/>
        <end position="40"/>
    </location>
</feature>
<dbReference type="AlphaFoldDB" id="A0A2T3ZKX8"/>
<gene>
    <name evidence="2" type="ORF">M441DRAFT_317797</name>
</gene>
<keyword evidence="1" id="KW-0812">Transmembrane</keyword>
<name>A0A2T3ZKX8_TRIA4</name>
<sequence length="107" mass="12489">MGWLHNLHAQSPERQHPSVAAASLAYTSATFLFFSSFFFFPVPSCCRDHRWFRLLPRSPRLARERWRIGSRFVLAVANQEQCESRRRMKGCQTGGHAWWDAHALPPY</sequence>
<dbReference type="Proteomes" id="UP000240493">
    <property type="component" value="Unassembled WGS sequence"/>
</dbReference>
<dbReference type="EMBL" id="KZ679257">
    <property type="protein sequence ID" value="PTB45460.1"/>
    <property type="molecule type" value="Genomic_DNA"/>
</dbReference>
<keyword evidence="1" id="KW-0472">Membrane</keyword>
<evidence type="ECO:0000313" key="2">
    <source>
        <dbReference type="EMBL" id="PTB45460.1"/>
    </source>
</evidence>
<evidence type="ECO:0000313" key="3">
    <source>
        <dbReference type="Proteomes" id="UP000240493"/>
    </source>
</evidence>
<proteinExistence type="predicted"/>
<evidence type="ECO:0000256" key="1">
    <source>
        <dbReference type="SAM" id="Phobius"/>
    </source>
</evidence>
<organism evidence="2 3">
    <name type="scientific">Trichoderma asperellum (strain ATCC 204424 / CBS 433.97 / NBRC 101777)</name>
    <dbReference type="NCBI Taxonomy" id="1042311"/>
    <lineage>
        <taxon>Eukaryota</taxon>
        <taxon>Fungi</taxon>
        <taxon>Dikarya</taxon>
        <taxon>Ascomycota</taxon>
        <taxon>Pezizomycotina</taxon>
        <taxon>Sordariomycetes</taxon>
        <taxon>Hypocreomycetidae</taxon>
        <taxon>Hypocreales</taxon>
        <taxon>Hypocreaceae</taxon>
        <taxon>Trichoderma</taxon>
    </lineage>
</organism>
<keyword evidence="3" id="KW-1185">Reference proteome</keyword>
<reference evidence="2 3" key="1">
    <citation type="submission" date="2016-07" db="EMBL/GenBank/DDBJ databases">
        <title>Multiple horizontal gene transfer events from other fungi enriched the ability of initially mycotrophic Trichoderma (Ascomycota) to feed on dead plant biomass.</title>
        <authorList>
            <consortium name="DOE Joint Genome Institute"/>
            <person name="Aerts A."/>
            <person name="Atanasova L."/>
            <person name="Chenthamara K."/>
            <person name="Zhang J."/>
            <person name="Grujic M."/>
            <person name="Henrissat B."/>
            <person name="Kuo A."/>
            <person name="Salamov A."/>
            <person name="Lipzen A."/>
            <person name="Labutti K."/>
            <person name="Barry K."/>
            <person name="Miao Y."/>
            <person name="Rahimi M.J."/>
            <person name="Shen Q."/>
            <person name="Grigoriev I.V."/>
            <person name="Kubicek C.P."/>
            <person name="Druzhinina I.S."/>
        </authorList>
    </citation>
    <scope>NUCLEOTIDE SEQUENCE [LARGE SCALE GENOMIC DNA]</scope>
    <source>
        <strain evidence="2 3">CBS 433.97</strain>
    </source>
</reference>
<keyword evidence="1" id="KW-1133">Transmembrane helix</keyword>
<accession>A0A2T3ZKX8</accession>